<evidence type="ECO:0000313" key="1">
    <source>
        <dbReference type="EMBL" id="CAG2068121.1"/>
    </source>
</evidence>
<dbReference type="Proteomes" id="UP001153148">
    <property type="component" value="Unassembled WGS sequence"/>
</dbReference>
<organism evidence="1 2">
    <name type="scientific">Timema podura</name>
    <name type="common">Walking stick</name>
    <dbReference type="NCBI Taxonomy" id="61482"/>
    <lineage>
        <taxon>Eukaryota</taxon>
        <taxon>Metazoa</taxon>
        <taxon>Ecdysozoa</taxon>
        <taxon>Arthropoda</taxon>
        <taxon>Hexapoda</taxon>
        <taxon>Insecta</taxon>
        <taxon>Pterygota</taxon>
        <taxon>Neoptera</taxon>
        <taxon>Polyneoptera</taxon>
        <taxon>Phasmatodea</taxon>
        <taxon>Timematodea</taxon>
        <taxon>Timematoidea</taxon>
        <taxon>Timematidae</taxon>
        <taxon>Timema</taxon>
    </lineage>
</organism>
<evidence type="ECO:0000313" key="2">
    <source>
        <dbReference type="Proteomes" id="UP001153148"/>
    </source>
</evidence>
<dbReference type="EMBL" id="CAJPIN010082412">
    <property type="protein sequence ID" value="CAG2068121.1"/>
    <property type="molecule type" value="Genomic_DNA"/>
</dbReference>
<accession>A0ABN7PLY6</accession>
<gene>
    <name evidence="1" type="ORF">TPAB3V08_LOCUS15064</name>
</gene>
<sequence>MTWLISLDLFMGGFLTLKVLKKLPKDFQN</sequence>
<name>A0ABN7PLY6_TIMPD</name>
<reference evidence="1" key="1">
    <citation type="submission" date="2021-03" db="EMBL/GenBank/DDBJ databases">
        <authorList>
            <person name="Tran Van P."/>
        </authorList>
    </citation>
    <scope>NUCLEOTIDE SEQUENCE</scope>
</reference>
<protein>
    <submittedName>
        <fullName evidence="1">Uncharacterized protein</fullName>
    </submittedName>
</protein>
<proteinExistence type="predicted"/>
<keyword evidence="2" id="KW-1185">Reference proteome</keyword>
<comment type="caution">
    <text evidence="1">The sequence shown here is derived from an EMBL/GenBank/DDBJ whole genome shotgun (WGS) entry which is preliminary data.</text>
</comment>